<evidence type="ECO:0000256" key="3">
    <source>
        <dbReference type="PROSITE-ProRule" id="PRU00023"/>
    </source>
</evidence>
<proteinExistence type="predicted"/>
<name>A0AAD7UAX0_9STRA</name>
<protein>
    <recommendedName>
        <fullName evidence="6">Ankyrin repeat protein</fullName>
    </recommendedName>
</protein>
<dbReference type="Gene3D" id="1.25.40.20">
    <property type="entry name" value="Ankyrin repeat-containing domain"/>
    <property type="match status" value="1"/>
</dbReference>
<sequence length="304" mass="32781">MNDGALVPSKGGGYWRLETMREAYEAYNRAAIEALHEDGSLGAGLRLGLVNRPPIDASRDAFAPLKDDTLTRAIRSQRNDEVRALCIAGAGLEGSMAAALDGSPDVLRSLLEFADPPALPDVKRPEMFRIIVGFYAECDELAERAKVRVDGLTALHVAAIRDATEILEIASTFSEFESRTVLEATDDADQTPLHKAARYGHYRSLELLLKMGASPSALDADGLQPLHLAAALGFARCVDLLCHFGAANVPDNNGRTPLDHAILGSRATQDGNAPAYRRTLAILKEPPSRDWIAPDETSAPCCCY</sequence>
<evidence type="ECO:0000313" key="5">
    <source>
        <dbReference type="Proteomes" id="UP001230188"/>
    </source>
</evidence>
<keyword evidence="2 3" id="KW-0040">ANK repeat</keyword>
<dbReference type="InterPro" id="IPR036770">
    <property type="entry name" value="Ankyrin_rpt-contain_sf"/>
</dbReference>
<accession>A0AAD7UAX0</accession>
<evidence type="ECO:0000313" key="4">
    <source>
        <dbReference type="EMBL" id="KAJ8600278.1"/>
    </source>
</evidence>
<dbReference type="Pfam" id="PF12796">
    <property type="entry name" value="Ank_2"/>
    <property type="match status" value="1"/>
</dbReference>
<keyword evidence="1" id="KW-0677">Repeat</keyword>
<dbReference type="EMBL" id="JAQMWT010000524">
    <property type="protein sequence ID" value="KAJ8600278.1"/>
    <property type="molecule type" value="Genomic_DNA"/>
</dbReference>
<dbReference type="Pfam" id="PF00023">
    <property type="entry name" value="Ank"/>
    <property type="match status" value="1"/>
</dbReference>
<comment type="caution">
    <text evidence="4">The sequence shown here is derived from an EMBL/GenBank/DDBJ whole genome shotgun (WGS) entry which is preliminary data.</text>
</comment>
<dbReference type="InterPro" id="IPR002110">
    <property type="entry name" value="Ankyrin_rpt"/>
</dbReference>
<reference evidence="4" key="1">
    <citation type="submission" date="2023-01" db="EMBL/GenBank/DDBJ databases">
        <title>Metagenome sequencing of chrysophaentin producing Chrysophaeum taylorii.</title>
        <authorList>
            <person name="Davison J."/>
            <person name="Bewley C."/>
        </authorList>
    </citation>
    <scope>NUCLEOTIDE SEQUENCE</scope>
    <source>
        <strain evidence="4">NIES-1699</strain>
    </source>
</reference>
<dbReference type="PROSITE" id="PS50297">
    <property type="entry name" value="ANK_REP_REGION"/>
    <property type="match status" value="1"/>
</dbReference>
<evidence type="ECO:0000256" key="2">
    <source>
        <dbReference type="ARBA" id="ARBA00023043"/>
    </source>
</evidence>
<feature type="repeat" description="ANK" evidence="3">
    <location>
        <begin position="188"/>
        <end position="220"/>
    </location>
</feature>
<dbReference type="SMART" id="SM00248">
    <property type="entry name" value="ANK"/>
    <property type="match status" value="3"/>
</dbReference>
<dbReference type="AlphaFoldDB" id="A0AAD7UAX0"/>
<dbReference type="SUPFAM" id="SSF48403">
    <property type="entry name" value="Ankyrin repeat"/>
    <property type="match status" value="1"/>
</dbReference>
<evidence type="ECO:0008006" key="6">
    <source>
        <dbReference type="Google" id="ProtNLM"/>
    </source>
</evidence>
<dbReference type="PANTHER" id="PTHR24161">
    <property type="entry name" value="ANK_REP_REGION DOMAIN-CONTAINING PROTEIN-RELATED"/>
    <property type="match status" value="1"/>
</dbReference>
<dbReference type="PROSITE" id="PS50088">
    <property type="entry name" value="ANK_REPEAT"/>
    <property type="match status" value="1"/>
</dbReference>
<keyword evidence="5" id="KW-1185">Reference proteome</keyword>
<gene>
    <name evidence="4" type="ORF">CTAYLR_000648</name>
</gene>
<dbReference type="Proteomes" id="UP001230188">
    <property type="component" value="Unassembled WGS sequence"/>
</dbReference>
<evidence type="ECO:0000256" key="1">
    <source>
        <dbReference type="ARBA" id="ARBA00022737"/>
    </source>
</evidence>
<organism evidence="4 5">
    <name type="scientific">Chrysophaeum taylorii</name>
    <dbReference type="NCBI Taxonomy" id="2483200"/>
    <lineage>
        <taxon>Eukaryota</taxon>
        <taxon>Sar</taxon>
        <taxon>Stramenopiles</taxon>
        <taxon>Ochrophyta</taxon>
        <taxon>Pelagophyceae</taxon>
        <taxon>Pelagomonadales</taxon>
        <taxon>Pelagomonadaceae</taxon>
        <taxon>Chrysophaeum</taxon>
    </lineage>
</organism>
<dbReference type="PANTHER" id="PTHR24161:SF85">
    <property type="entry name" value="PALMITOYLTRANSFERASE HIP14"/>
    <property type="match status" value="1"/>
</dbReference>